<evidence type="ECO:0000313" key="6">
    <source>
        <dbReference type="Proteomes" id="UP000002420"/>
    </source>
</evidence>
<evidence type="ECO:0000259" key="4">
    <source>
        <dbReference type="PROSITE" id="PS51206"/>
    </source>
</evidence>
<proteinExistence type="predicted"/>
<keyword evidence="6" id="KW-1185">Reference proteome</keyword>
<dbReference type="PANTHER" id="PTHR35372">
    <property type="entry name" value="ATP BINDING PROTEIN-RELATED"/>
    <property type="match status" value="1"/>
</dbReference>
<dbReference type="SMART" id="SM00885">
    <property type="entry name" value="D5_N"/>
    <property type="match status" value="1"/>
</dbReference>
<dbReference type="eggNOG" id="COG3378">
    <property type="taxonomic scope" value="Bacteria"/>
</dbReference>
<dbReference type="SUPFAM" id="SSF52540">
    <property type="entry name" value="P-loop containing nucleoside triphosphate hydrolases"/>
    <property type="match status" value="1"/>
</dbReference>
<dbReference type="PANTHER" id="PTHR35372:SF2">
    <property type="entry name" value="SF3 HELICASE DOMAIN-CONTAINING PROTEIN"/>
    <property type="match status" value="1"/>
</dbReference>
<dbReference type="KEGG" id="glo:Glov_3115"/>
<keyword evidence="3" id="KW-0067">ATP-binding</keyword>
<dbReference type="Gene3D" id="3.40.50.300">
    <property type="entry name" value="P-loop containing nucleotide triphosphate hydrolases"/>
    <property type="match status" value="1"/>
</dbReference>
<dbReference type="HOGENOM" id="CLU_341531_0_0_7"/>
<organism evidence="5 6">
    <name type="scientific">Trichlorobacter lovleyi (strain ATCC BAA-1151 / DSM 17278 / SZ)</name>
    <name type="common">Geobacter lovleyi</name>
    <dbReference type="NCBI Taxonomy" id="398767"/>
    <lineage>
        <taxon>Bacteria</taxon>
        <taxon>Pseudomonadati</taxon>
        <taxon>Thermodesulfobacteriota</taxon>
        <taxon>Desulfuromonadia</taxon>
        <taxon>Geobacterales</taxon>
        <taxon>Geobacteraceae</taxon>
        <taxon>Trichlorobacter</taxon>
    </lineage>
</organism>
<dbReference type="NCBIfam" id="TIGR01613">
    <property type="entry name" value="primase_Cterm"/>
    <property type="match status" value="1"/>
</dbReference>
<dbReference type="InterPro" id="IPR014015">
    <property type="entry name" value="Helicase_SF3_DNA-vir"/>
</dbReference>
<dbReference type="InterPro" id="IPR014819">
    <property type="entry name" value="PriCT_2"/>
</dbReference>
<keyword evidence="2" id="KW-0378">Hydrolase</keyword>
<dbReference type="Pfam" id="PF08707">
    <property type="entry name" value="PriCT_2"/>
    <property type="match status" value="1"/>
</dbReference>
<dbReference type="Proteomes" id="UP000002420">
    <property type="component" value="Chromosome"/>
</dbReference>
<dbReference type="InterPro" id="IPR006500">
    <property type="entry name" value="Helicase_put_C_phage/plasmid"/>
</dbReference>
<dbReference type="PROSITE" id="PS51206">
    <property type="entry name" value="SF3_HELICASE_1"/>
    <property type="match status" value="1"/>
</dbReference>
<gene>
    <name evidence="5" type="ordered locus">Glov_3115</name>
</gene>
<evidence type="ECO:0000256" key="2">
    <source>
        <dbReference type="ARBA" id="ARBA00022801"/>
    </source>
</evidence>
<dbReference type="GO" id="GO:0016817">
    <property type="term" value="F:hydrolase activity, acting on acid anhydrides"/>
    <property type="evidence" value="ECO:0007669"/>
    <property type="project" value="InterPro"/>
</dbReference>
<name>B3E9U6_TRIL1</name>
<protein>
    <submittedName>
        <fullName evidence="5">Phage/plasmid primase, P4 family</fullName>
    </submittedName>
</protein>
<evidence type="ECO:0000256" key="1">
    <source>
        <dbReference type="ARBA" id="ARBA00022741"/>
    </source>
</evidence>
<keyword evidence="1" id="KW-0547">Nucleotide-binding</keyword>
<dbReference type="Pfam" id="PF19263">
    <property type="entry name" value="DUF5906"/>
    <property type="match status" value="1"/>
</dbReference>
<feature type="domain" description="SF3 helicase" evidence="4">
    <location>
        <begin position="418"/>
        <end position="579"/>
    </location>
</feature>
<dbReference type="InterPro" id="IPR051620">
    <property type="entry name" value="ORF904-like_C"/>
</dbReference>
<dbReference type="InterPro" id="IPR014818">
    <property type="entry name" value="Phage/plasmid_primase_P4_C"/>
</dbReference>
<accession>B3E9U6</accession>
<dbReference type="Pfam" id="PF08706">
    <property type="entry name" value="D5_N"/>
    <property type="match status" value="1"/>
</dbReference>
<sequence length="695" mass="76639">MQSFWLDIDCGPGKPFPDQQAGGRALLEFAKATKLPSPTGVSSGNGLYAYWVLDTAISAVEWRTTAALLKKACQAYDFEADPSRTSDAASVLRPVGVHNRKAPETPKPVKVGIIRERISPEEFRLLIEKALLAKGEPLPAVKLDQVAADEFSIKTPADIANLKSALPAISPDGREEWICVGMGLHHEFAGSEEGLALWEEWSRGSTKFKDEECPEKWAGFGDRVDQPVTAGTIYHMAKAAGWLPAERVSEEAALKLLTDMRVSSYFAAKFKDRLRFNPSLDWLVFDGQRWNSNTPGGAYPFLKELIAEIRAKASQIENDAERMSMLKESVKLEAHNRQAMVISAAQKIPDFSVSSCQLDRDPMLLNVLNGTLDLRTGSLKQHSPADFITRLVPIEYNHTATAPVFEAFLSKIMAGNTALTAFIKRWAGYCLTGDTSEQVLLFLYGTGRNGKSTFVNILKKLLGDFAATGAGDLILHKGNGDLSTLSALAAMRGARLVNLNELNDGDRLNEAAVKNLTGGDLLACRFLHKEFFEYKPAFKLLLFGNHKPSIRGTDHGIWRRLHLLKFGVTISDAECDPHLEQKLEKELPGILAWAVQGCLEWQREKLSPPAEVKEAVAEYRNSEDALKGWLDDCCQLAPQFRTPAGLLLNSFIQYSNWKGLSARRFSSMLTVAGFTKGRSNGVVWEGLALTVPPFN</sequence>
<dbReference type="InterPro" id="IPR045455">
    <property type="entry name" value="NrS-1_pol-like_helicase"/>
</dbReference>
<evidence type="ECO:0000313" key="5">
    <source>
        <dbReference type="EMBL" id="ACD96821.1"/>
    </source>
</evidence>
<dbReference type="AlphaFoldDB" id="B3E9U6"/>
<dbReference type="GO" id="GO:0005524">
    <property type="term" value="F:ATP binding"/>
    <property type="evidence" value="ECO:0007669"/>
    <property type="project" value="UniProtKB-KW"/>
</dbReference>
<dbReference type="STRING" id="398767.Glov_3115"/>
<dbReference type="EMBL" id="CP001089">
    <property type="protein sequence ID" value="ACD96821.1"/>
    <property type="molecule type" value="Genomic_DNA"/>
</dbReference>
<dbReference type="eggNOG" id="COG0467">
    <property type="taxonomic scope" value="Bacteria"/>
</dbReference>
<reference evidence="5 6" key="1">
    <citation type="submission" date="2008-05" db="EMBL/GenBank/DDBJ databases">
        <title>Complete sequence of chromosome of Geobacter lovleyi SZ.</title>
        <authorList>
            <consortium name="US DOE Joint Genome Institute"/>
            <person name="Lucas S."/>
            <person name="Copeland A."/>
            <person name="Lapidus A."/>
            <person name="Glavina del Rio T."/>
            <person name="Dalin E."/>
            <person name="Tice H."/>
            <person name="Bruce D."/>
            <person name="Goodwin L."/>
            <person name="Pitluck S."/>
            <person name="Chertkov O."/>
            <person name="Meincke L."/>
            <person name="Brettin T."/>
            <person name="Detter J.C."/>
            <person name="Han C."/>
            <person name="Tapia R."/>
            <person name="Kuske C.R."/>
            <person name="Schmutz J."/>
            <person name="Larimer F."/>
            <person name="Land M."/>
            <person name="Hauser L."/>
            <person name="Kyrpides N."/>
            <person name="Mikhailova N."/>
            <person name="Sung Y."/>
            <person name="Fletcher K.E."/>
            <person name="Ritalahti K.M."/>
            <person name="Loeffler F.E."/>
            <person name="Richardson P."/>
        </authorList>
    </citation>
    <scope>NUCLEOTIDE SEQUENCE [LARGE SCALE GENOMIC DNA]</scope>
    <source>
        <strain evidence="6">ATCC BAA-1151 / DSM 17278 / SZ</strain>
    </source>
</reference>
<evidence type="ECO:0000256" key="3">
    <source>
        <dbReference type="ARBA" id="ARBA00022840"/>
    </source>
</evidence>
<dbReference type="InterPro" id="IPR027417">
    <property type="entry name" value="P-loop_NTPase"/>
</dbReference>